<dbReference type="PANTHER" id="PTHR24111:SF0">
    <property type="entry name" value="LEUCINE-RICH REPEAT-CONTAINING PROTEIN"/>
    <property type="match status" value="1"/>
</dbReference>
<organism evidence="2 3">
    <name type="scientific">Acanthoscelides obtectus</name>
    <name type="common">Bean weevil</name>
    <name type="synonym">Bruchus obtectus</name>
    <dbReference type="NCBI Taxonomy" id="200917"/>
    <lineage>
        <taxon>Eukaryota</taxon>
        <taxon>Metazoa</taxon>
        <taxon>Ecdysozoa</taxon>
        <taxon>Arthropoda</taxon>
        <taxon>Hexapoda</taxon>
        <taxon>Insecta</taxon>
        <taxon>Pterygota</taxon>
        <taxon>Neoptera</taxon>
        <taxon>Endopterygota</taxon>
        <taxon>Coleoptera</taxon>
        <taxon>Polyphaga</taxon>
        <taxon>Cucujiformia</taxon>
        <taxon>Chrysomeloidea</taxon>
        <taxon>Chrysomelidae</taxon>
        <taxon>Bruchinae</taxon>
        <taxon>Bruchini</taxon>
        <taxon>Acanthoscelides</taxon>
    </lineage>
</organism>
<reference evidence="2" key="1">
    <citation type="submission" date="2022-03" db="EMBL/GenBank/DDBJ databases">
        <authorList>
            <person name="Sayadi A."/>
        </authorList>
    </citation>
    <scope>NUCLEOTIDE SEQUENCE</scope>
</reference>
<evidence type="ECO:0000256" key="1">
    <source>
        <dbReference type="ARBA" id="ARBA00022737"/>
    </source>
</evidence>
<evidence type="ECO:0000313" key="3">
    <source>
        <dbReference type="Proteomes" id="UP001152888"/>
    </source>
</evidence>
<dbReference type="OrthoDB" id="272549at2759"/>
<evidence type="ECO:0000313" key="2">
    <source>
        <dbReference type="EMBL" id="CAH1954225.1"/>
    </source>
</evidence>
<dbReference type="AlphaFoldDB" id="A0A9P0NU89"/>
<keyword evidence="3" id="KW-1185">Reference proteome</keyword>
<comment type="caution">
    <text evidence="2">The sequence shown here is derived from an EMBL/GenBank/DDBJ whole genome shotgun (WGS) entry which is preliminary data.</text>
</comment>
<dbReference type="Proteomes" id="UP001152888">
    <property type="component" value="Unassembled WGS sequence"/>
</dbReference>
<proteinExistence type="predicted"/>
<dbReference type="InterPro" id="IPR001611">
    <property type="entry name" value="Leu-rich_rpt"/>
</dbReference>
<dbReference type="PANTHER" id="PTHR24111">
    <property type="entry name" value="LEUCINE-RICH REPEAT-CONTAINING PROTEIN 34"/>
    <property type="match status" value="1"/>
</dbReference>
<gene>
    <name evidence="2" type="ORF">ACAOBT_LOCUS434</name>
</gene>
<dbReference type="InterPro" id="IPR032675">
    <property type="entry name" value="LRR_dom_sf"/>
</dbReference>
<dbReference type="SUPFAM" id="SSF52047">
    <property type="entry name" value="RNI-like"/>
    <property type="match status" value="1"/>
</dbReference>
<dbReference type="SMART" id="SM00368">
    <property type="entry name" value="LRR_RI"/>
    <property type="match status" value="4"/>
</dbReference>
<accession>A0A9P0NU89</accession>
<keyword evidence="1" id="KW-0677">Repeat</keyword>
<dbReference type="Gene3D" id="3.80.10.10">
    <property type="entry name" value="Ribonuclease Inhibitor"/>
    <property type="match status" value="2"/>
</dbReference>
<sequence>MCSKLQNPDFLRLFCEKNSDGTLNLRLKGRELYQRIGCRINEDNVLAVIDFLKSEPRIVSLDLCYNDLGDDGARLLADHYFNSENNLKSLNLMHCDITHNGLKYLSDSKHLYLLVCRLNGNKLGVEGARFIANLIDNCQNLEVLDIAETDQTLESIESIVILMETEKLKVIDISRVIPSSFLTKYNDVTLADDLSVMLRINTYLKELHIQKCEFDGHDVELLVEGLMCNKTLEMLNLGCNRMGDMGAELLGCWLKTRPPLRGLNVSANNIKNIGARALSYGMPYSKLRFLDISNNKIGSAGLENILDTLKKYCQMRILAIWGNTGIGQSSVCKRIERLLRAGVLNQEYFDVKLYEVDGMLHAAYYPAEHFKHNYYSVLDYGYPPELKIVRNKVPDPIALPRELLNFTHIARYPPVDDKLFLRVRKEKMCQDESEEEIGKVVFEIEEESSTDDTTHVKLDEELTDFTTYCSYCTGPCSQPKHEQVNK</sequence>
<dbReference type="Pfam" id="PF13516">
    <property type="entry name" value="LRR_6"/>
    <property type="match status" value="4"/>
</dbReference>
<name>A0A9P0NU89_ACAOB</name>
<protein>
    <submittedName>
        <fullName evidence="2">Uncharacterized protein</fullName>
    </submittedName>
</protein>
<dbReference type="InterPro" id="IPR052201">
    <property type="entry name" value="LRR-containing_regulator"/>
</dbReference>
<dbReference type="EMBL" id="CAKOFQ010006653">
    <property type="protein sequence ID" value="CAH1954225.1"/>
    <property type="molecule type" value="Genomic_DNA"/>
</dbReference>